<feature type="binding site" evidence="4">
    <location>
        <position position="297"/>
    </location>
    <ligand>
        <name>Zn(2+)</name>
        <dbReference type="ChEBI" id="CHEBI:29105"/>
    </ligand>
</feature>
<comment type="caution">
    <text evidence="6">The sequence shown here is derived from an EMBL/GenBank/DDBJ whole genome shotgun (WGS) entry which is preliminary data.</text>
</comment>
<dbReference type="GO" id="GO:0090614">
    <property type="term" value="F:5'-methylthioadenosine deaminase activity"/>
    <property type="evidence" value="ECO:0007669"/>
    <property type="project" value="UniProtKB-UniRule"/>
</dbReference>
<feature type="binding site" evidence="4">
    <location>
        <position position="208"/>
    </location>
    <ligand>
        <name>Zn(2+)</name>
        <dbReference type="ChEBI" id="CHEBI:29105"/>
    </ligand>
</feature>
<dbReference type="InterPro" id="IPR023512">
    <property type="entry name" value="Deaminase_MtaD/DadD"/>
</dbReference>
<proteinExistence type="inferred from homology"/>
<dbReference type="Gene3D" id="3.20.20.140">
    <property type="entry name" value="Metal-dependent hydrolases"/>
    <property type="match status" value="1"/>
</dbReference>
<sequence length="429" mass="46998">MKLLIANALIIPMTKEGLYLRGDIGIDGKHIVFVGTGDPSFRADRIIDGSSFLVMPSLVNAHTHLSMGLMRNYKDSLPTLQAWLAEIFPIEDKLTAEDVLLASRLGIIELIQGGCTLFTDMYFEPQATAQAVIEGGIRGNIGVTLFGALEENKARVEERETLLAPYLAEAEGRLTLNVAPHAIYTCTQETYQYAASWAREHGRVLHTHLSETKKEVDDCIKETGMTPPSYLAKTGVLQDVKSMLAHCVHLSEEDIKLLETFDTTIVHNPSSNLKLSSGIAPIASYLKAGIPVALGTDGASSNNNLNMFEEMHIASLLGRVVETDAEKLTPYQVLEMATKRGAEAMGVGDKVGTLEAGKEADLLLIDLKKSHLTPLNDPFSALVYAAQSSDIDTVFCQGKILMEQRKVRTLDENKVMDDVQKSWANILKR</sequence>
<feature type="binding site" evidence="4">
    <location>
        <position position="64"/>
    </location>
    <ligand>
        <name>Zn(2+)</name>
        <dbReference type="ChEBI" id="CHEBI:29105"/>
    </ligand>
</feature>
<reference evidence="7" key="1">
    <citation type="submission" date="2018-08" db="EMBL/GenBank/DDBJ databases">
        <authorList>
            <person name="Grouzdev D.S."/>
            <person name="Krutkina M.S."/>
        </authorList>
    </citation>
    <scope>NUCLEOTIDE SEQUENCE [LARGE SCALE GENOMIC DNA]</scope>
    <source>
        <strain evidence="7">4-11</strain>
    </source>
</reference>
<feature type="binding site" evidence="4">
    <location>
        <position position="297"/>
    </location>
    <ligand>
        <name>substrate</name>
    </ligand>
</feature>
<keyword evidence="3 4" id="KW-0862">Zinc</keyword>
<keyword evidence="7" id="KW-1185">Reference proteome</keyword>
<dbReference type="Gene3D" id="2.30.40.10">
    <property type="entry name" value="Urease, subunit C, domain 1"/>
    <property type="match status" value="1"/>
</dbReference>
<feature type="binding site" evidence="4">
    <location>
        <position position="62"/>
    </location>
    <ligand>
        <name>Zn(2+)</name>
        <dbReference type="ChEBI" id="CHEBI:29105"/>
    </ligand>
</feature>
<dbReference type="Proteomes" id="UP000264002">
    <property type="component" value="Unassembled WGS sequence"/>
</dbReference>
<dbReference type="SUPFAM" id="SSF51556">
    <property type="entry name" value="Metallo-dependent hydrolases"/>
    <property type="match status" value="1"/>
</dbReference>
<dbReference type="InterPro" id="IPR006680">
    <property type="entry name" value="Amidohydro-rel"/>
</dbReference>
<dbReference type="AlphaFoldDB" id="A0A372MIT2"/>
<comment type="caution">
    <text evidence="4">Lacks conserved residue(s) required for the propagation of feature annotation.</text>
</comment>
<comment type="catalytic activity">
    <reaction evidence="4">
        <text>S-adenosyl-L-homocysteine + H2O + H(+) = S-inosyl-L-homocysteine + NH4(+)</text>
        <dbReference type="Rhea" id="RHEA:20716"/>
        <dbReference type="ChEBI" id="CHEBI:15377"/>
        <dbReference type="ChEBI" id="CHEBI:15378"/>
        <dbReference type="ChEBI" id="CHEBI:28938"/>
        <dbReference type="ChEBI" id="CHEBI:57856"/>
        <dbReference type="ChEBI" id="CHEBI:57985"/>
        <dbReference type="EC" id="3.5.4.28"/>
    </reaction>
</comment>
<protein>
    <recommendedName>
        <fullName evidence="4">5-methylthioadenosine/S-adenosylhomocysteine deaminase</fullName>
        <shortName evidence="4">MTA/SAH deaminase</shortName>
        <ecNumber evidence="4">3.5.4.28</ecNumber>
        <ecNumber evidence="4">3.5.4.31</ecNumber>
    </recommendedName>
</protein>
<dbReference type="HAMAP" id="MF_01281">
    <property type="entry name" value="MTA_SAH_deamin"/>
    <property type="match status" value="1"/>
</dbReference>
<feature type="binding site" evidence="4">
    <location>
        <position position="211"/>
    </location>
    <ligand>
        <name>substrate</name>
    </ligand>
</feature>
<accession>A0A372MIT2</accession>
<dbReference type="SUPFAM" id="SSF51338">
    <property type="entry name" value="Composite domain of metallo-dependent hydrolases"/>
    <property type="match status" value="1"/>
</dbReference>
<dbReference type="InterPro" id="IPR011059">
    <property type="entry name" value="Metal-dep_hydrolase_composite"/>
</dbReference>
<evidence type="ECO:0000256" key="1">
    <source>
        <dbReference type="ARBA" id="ARBA00022723"/>
    </source>
</evidence>
<comment type="similarity">
    <text evidence="4">Belongs to the metallo-dependent hydrolases superfamily. MTA/SAH deaminase family.</text>
</comment>
<feature type="binding site" evidence="4">
    <location>
        <position position="181"/>
    </location>
    <ligand>
        <name>substrate</name>
    </ligand>
</feature>
<reference evidence="6 7" key="2">
    <citation type="submission" date="2018-09" db="EMBL/GenBank/DDBJ databases">
        <title>Genome of Sphaerochaeta halotolerans strain 4-11.</title>
        <authorList>
            <person name="Nazina T.N."/>
            <person name="Sokolova D.S."/>
        </authorList>
    </citation>
    <scope>NUCLEOTIDE SEQUENCE [LARGE SCALE GENOMIC DNA]</scope>
    <source>
        <strain evidence="6 7">4-11</strain>
    </source>
</reference>
<organism evidence="6 7">
    <name type="scientific">Sphaerochaeta halotolerans</name>
    <dbReference type="NCBI Taxonomy" id="2293840"/>
    <lineage>
        <taxon>Bacteria</taxon>
        <taxon>Pseudomonadati</taxon>
        <taxon>Spirochaetota</taxon>
        <taxon>Spirochaetia</taxon>
        <taxon>Spirochaetales</taxon>
        <taxon>Sphaerochaetaceae</taxon>
        <taxon>Sphaerochaeta</taxon>
    </lineage>
</organism>
<dbReference type="GO" id="GO:0046872">
    <property type="term" value="F:metal ion binding"/>
    <property type="evidence" value="ECO:0007669"/>
    <property type="project" value="UniProtKB-KW"/>
</dbReference>
<feature type="domain" description="Amidohydrolase-related" evidence="5">
    <location>
        <begin position="53"/>
        <end position="401"/>
    </location>
</feature>
<dbReference type="PANTHER" id="PTHR43794:SF11">
    <property type="entry name" value="AMIDOHYDROLASE-RELATED DOMAIN-CONTAINING PROTEIN"/>
    <property type="match status" value="1"/>
</dbReference>
<evidence type="ECO:0000256" key="4">
    <source>
        <dbReference type="HAMAP-Rule" id="MF_01281"/>
    </source>
</evidence>
<dbReference type="RefSeq" id="WP_117329753.1">
    <property type="nucleotide sequence ID" value="NZ_QUWK01000004.1"/>
</dbReference>
<dbReference type="CDD" id="cd01298">
    <property type="entry name" value="ATZ_TRZ_like"/>
    <property type="match status" value="1"/>
</dbReference>
<dbReference type="Pfam" id="PF01979">
    <property type="entry name" value="Amidohydro_1"/>
    <property type="match status" value="1"/>
</dbReference>
<evidence type="ECO:0000313" key="7">
    <source>
        <dbReference type="Proteomes" id="UP000264002"/>
    </source>
</evidence>
<comment type="cofactor">
    <cofactor evidence="4">
        <name>Zn(2+)</name>
        <dbReference type="ChEBI" id="CHEBI:29105"/>
    </cofactor>
    <text evidence="4">Binds 1 zinc ion per subunit.</text>
</comment>
<gene>
    <name evidence="4" type="primary">mtaD</name>
    <name evidence="6" type="ORF">DYP60_04815</name>
</gene>
<evidence type="ECO:0000259" key="5">
    <source>
        <dbReference type="Pfam" id="PF01979"/>
    </source>
</evidence>
<evidence type="ECO:0000256" key="3">
    <source>
        <dbReference type="ARBA" id="ARBA00022833"/>
    </source>
</evidence>
<dbReference type="OrthoDB" id="9807210at2"/>
<dbReference type="EMBL" id="QUWK01000004">
    <property type="protein sequence ID" value="RFU95343.1"/>
    <property type="molecule type" value="Genomic_DNA"/>
</dbReference>
<name>A0A372MIT2_9SPIR</name>
<feature type="binding site" evidence="4">
    <location>
        <position position="91"/>
    </location>
    <ligand>
        <name>substrate</name>
    </ligand>
</feature>
<comment type="function">
    <text evidence="4">Catalyzes the deamination of 5-methylthioadenosine and S-adenosyl-L-homocysteine into 5-methylthioinosine and S-inosyl-L-homocysteine, respectively. Is also able to deaminate adenosine.</text>
</comment>
<dbReference type="EC" id="3.5.4.31" evidence="4"/>
<keyword evidence="2 4" id="KW-0378">Hydrolase</keyword>
<evidence type="ECO:0000313" key="6">
    <source>
        <dbReference type="EMBL" id="RFU95343.1"/>
    </source>
</evidence>
<dbReference type="EC" id="3.5.4.28" evidence="4"/>
<dbReference type="FunFam" id="3.20.20.140:FF:000014">
    <property type="entry name" value="5-methylthioadenosine/S-adenosylhomocysteine deaminase"/>
    <property type="match status" value="1"/>
</dbReference>
<dbReference type="GO" id="GO:0050270">
    <property type="term" value="F:S-adenosylhomocysteine deaminase activity"/>
    <property type="evidence" value="ECO:0007669"/>
    <property type="project" value="UniProtKB-UniRule"/>
</dbReference>
<dbReference type="PANTHER" id="PTHR43794">
    <property type="entry name" value="AMINOHYDROLASE SSNA-RELATED"/>
    <property type="match status" value="1"/>
</dbReference>
<evidence type="ECO:0000256" key="2">
    <source>
        <dbReference type="ARBA" id="ARBA00022801"/>
    </source>
</evidence>
<comment type="catalytic activity">
    <reaction evidence="4">
        <text>S-methyl-5'-thioadenosine + H2O + H(+) = S-methyl-5'-thioinosine + NH4(+)</text>
        <dbReference type="Rhea" id="RHEA:25025"/>
        <dbReference type="ChEBI" id="CHEBI:15377"/>
        <dbReference type="ChEBI" id="CHEBI:15378"/>
        <dbReference type="ChEBI" id="CHEBI:17509"/>
        <dbReference type="ChEBI" id="CHEBI:28938"/>
        <dbReference type="ChEBI" id="CHEBI:48595"/>
        <dbReference type="EC" id="3.5.4.31"/>
    </reaction>
</comment>
<keyword evidence="1 4" id="KW-0479">Metal-binding</keyword>
<dbReference type="InterPro" id="IPR050287">
    <property type="entry name" value="MTA/SAH_deaminase"/>
</dbReference>
<dbReference type="InterPro" id="IPR032466">
    <property type="entry name" value="Metal_Hydrolase"/>
</dbReference>